<dbReference type="Proteomes" id="UP001454036">
    <property type="component" value="Unassembled WGS sequence"/>
</dbReference>
<feature type="compositionally biased region" description="Basic and acidic residues" evidence="1">
    <location>
        <begin position="19"/>
        <end position="39"/>
    </location>
</feature>
<name>A0AAV3QG22_LITER</name>
<keyword evidence="3" id="KW-1185">Reference proteome</keyword>
<organism evidence="2 3">
    <name type="scientific">Lithospermum erythrorhizon</name>
    <name type="common">Purple gromwell</name>
    <name type="synonym">Lithospermum officinale var. erythrorhizon</name>
    <dbReference type="NCBI Taxonomy" id="34254"/>
    <lineage>
        <taxon>Eukaryota</taxon>
        <taxon>Viridiplantae</taxon>
        <taxon>Streptophyta</taxon>
        <taxon>Embryophyta</taxon>
        <taxon>Tracheophyta</taxon>
        <taxon>Spermatophyta</taxon>
        <taxon>Magnoliopsida</taxon>
        <taxon>eudicotyledons</taxon>
        <taxon>Gunneridae</taxon>
        <taxon>Pentapetalae</taxon>
        <taxon>asterids</taxon>
        <taxon>lamiids</taxon>
        <taxon>Boraginales</taxon>
        <taxon>Boraginaceae</taxon>
        <taxon>Boraginoideae</taxon>
        <taxon>Lithospermeae</taxon>
        <taxon>Lithospermum</taxon>
    </lineage>
</organism>
<protein>
    <submittedName>
        <fullName evidence="2">Uncharacterized protein</fullName>
    </submittedName>
</protein>
<dbReference type="AlphaFoldDB" id="A0AAV3QG22"/>
<evidence type="ECO:0000256" key="1">
    <source>
        <dbReference type="SAM" id="MobiDB-lite"/>
    </source>
</evidence>
<comment type="caution">
    <text evidence="2">The sequence shown here is derived from an EMBL/GenBank/DDBJ whole genome shotgun (WGS) entry which is preliminary data.</text>
</comment>
<feature type="region of interest" description="Disordered" evidence="1">
    <location>
        <begin position="1"/>
        <end position="39"/>
    </location>
</feature>
<feature type="region of interest" description="Disordered" evidence="1">
    <location>
        <begin position="145"/>
        <end position="174"/>
    </location>
</feature>
<accession>A0AAV3QG22</accession>
<reference evidence="2 3" key="1">
    <citation type="submission" date="2024-01" db="EMBL/GenBank/DDBJ databases">
        <title>The complete chloroplast genome sequence of Lithospermum erythrorhizon: insights into the phylogenetic relationship among Boraginaceae species and the maternal lineages of purple gromwells.</title>
        <authorList>
            <person name="Okada T."/>
            <person name="Watanabe K."/>
        </authorList>
    </citation>
    <scope>NUCLEOTIDE SEQUENCE [LARGE SCALE GENOMIC DNA]</scope>
</reference>
<gene>
    <name evidence="2" type="ORF">LIER_43572</name>
</gene>
<feature type="compositionally biased region" description="Basic and acidic residues" evidence="1">
    <location>
        <begin position="1"/>
        <end position="11"/>
    </location>
</feature>
<sequence>MREVSSEKMQAELEADQVSLKEREEELNNAKDELSEEQQRCQKLREEKQTMDLDYWLLPRGLRMLKLAQHWRRPVSYGWMRRLPSELLNLKGDLFVGKESAAAVLGFVTKFLGDCPQRLDMFNKFKEDWPEEYFEGLSVDVPSSEVTGGTTGVKNADGEVAEGEIGAVDDEAIS</sequence>
<proteinExistence type="predicted"/>
<evidence type="ECO:0000313" key="3">
    <source>
        <dbReference type="Proteomes" id="UP001454036"/>
    </source>
</evidence>
<evidence type="ECO:0000313" key="2">
    <source>
        <dbReference type="EMBL" id="GAA0161585.1"/>
    </source>
</evidence>
<dbReference type="EMBL" id="BAABME010036419">
    <property type="protein sequence ID" value="GAA0161585.1"/>
    <property type="molecule type" value="Genomic_DNA"/>
</dbReference>
<feature type="compositionally biased region" description="Acidic residues" evidence="1">
    <location>
        <begin position="159"/>
        <end position="174"/>
    </location>
</feature>